<dbReference type="InterPro" id="IPR013604">
    <property type="entry name" value="7TM_chemorcpt"/>
</dbReference>
<accession>A0A6J2UIM9</accession>
<protein>
    <recommendedName>
        <fullName evidence="6">Gustatory receptor</fullName>
    </recommendedName>
</protein>
<keyword evidence="3 6" id="KW-0812">Transmembrane</keyword>
<gene>
    <name evidence="8" type="primary">LOC115634460</name>
</gene>
<dbReference type="Pfam" id="PF08395">
    <property type="entry name" value="7tm_7"/>
    <property type="match status" value="1"/>
</dbReference>
<dbReference type="OrthoDB" id="8067175at2759"/>
<evidence type="ECO:0000256" key="4">
    <source>
        <dbReference type="ARBA" id="ARBA00022989"/>
    </source>
</evidence>
<dbReference type="AlphaFoldDB" id="A0A6J2UIM9"/>
<feature type="transmembrane region" description="Helical" evidence="6">
    <location>
        <begin position="43"/>
        <end position="66"/>
    </location>
</feature>
<feature type="transmembrane region" description="Helical" evidence="6">
    <location>
        <begin position="78"/>
        <end position="100"/>
    </location>
</feature>
<proteinExistence type="inferred from homology"/>
<keyword evidence="5 6" id="KW-0472">Membrane</keyword>
<dbReference type="GO" id="GO:0005886">
    <property type="term" value="C:plasma membrane"/>
    <property type="evidence" value="ECO:0007669"/>
    <property type="project" value="UniProtKB-SubCell"/>
</dbReference>
<feature type="transmembrane region" description="Helical" evidence="6">
    <location>
        <begin position="140"/>
        <end position="162"/>
    </location>
</feature>
<dbReference type="GeneID" id="115634460"/>
<evidence type="ECO:0000256" key="2">
    <source>
        <dbReference type="ARBA" id="ARBA00022475"/>
    </source>
</evidence>
<evidence type="ECO:0000256" key="5">
    <source>
        <dbReference type="ARBA" id="ARBA00023136"/>
    </source>
</evidence>
<feature type="transmembrane region" description="Helical" evidence="6">
    <location>
        <begin position="260"/>
        <end position="282"/>
    </location>
</feature>
<keyword evidence="4 6" id="KW-1133">Transmembrane helix</keyword>
<evidence type="ECO:0000313" key="8">
    <source>
        <dbReference type="RefSeq" id="XP_030388045.1"/>
    </source>
</evidence>
<dbReference type="GO" id="GO:0007165">
    <property type="term" value="P:signal transduction"/>
    <property type="evidence" value="ECO:0007669"/>
    <property type="project" value="UniProtKB-KW"/>
</dbReference>
<organism evidence="7 8">
    <name type="scientific">Drosophila lebanonensis</name>
    <name type="common">Fruit fly</name>
    <name type="synonym">Scaptodrosophila lebanonensis</name>
    <dbReference type="NCBI Taxonomy" id="7225"/>
    <lineage>
        <taxon>Eukaryota</taxon>
        <taxon>Metazoa</taxon>
        <taxon>Ecdysozoa</taxon>
        <taxon>Arthropoda</taxon>
        <taxon>Hexapoda</taxon>
        <taxon>Insecta</taxon>
        <taxon>Pterygota</taxon>
        <taxon>Neoptera</taxon>
        <taxon>Endopterygota</taxon>
        <taxon>Diptera</taxon>
        <taxon>Brachycera</taxon>
        <taxon>Muscomorpha</taxon>
        <taxon>Ephydroidea</taxon>
        <taxon>Drosophilidae</taxon>
        <taxon>Scaptodrosophila</taxon>
    </lineage>
</organism>
<keyword evidence="6" id="KW-0807">Transducer</keyword>
<reference evidence="8" key="1">
    <citation type="submission" date="2025-08" db="UniProtKB">
        <authorList>
            <consortium name="RefSeq"/>
        </authorList>
    </citation>
    <scope>IDENTIFICATION</scope>
    <source>
        <strain evidence="8">11010-0011.00</strain>
        <tissue evidence="8">Whole body</tissue>
    </source>
</reference>
<keyword evidence="2 6" id="KW-1003">Cell membrane</keyword>
<evidence type="ECO:0000256" key="6">
    <source>
        <dbReference type="RuleBase" id="RU363108"/>
    </source>
</evidence>
<keyword evidence="6 8" id="KW-0675">Receptor</keyword>
<comment type="caution">
    <text evidence="6">Lacks conserved residue(s) required for the propagation of feature annotation.</text>
</comment>
<comment type="subcellular location">
    <subcellularLocation>
        <location evidence="1 6">Cell membrane</location>
        <topology evidence="1 6">Multi-pass membrane protein</topology>
    </subcellularLocation>
</comment>
<dbReference type="GO" id="GO:0050909">
    <property type="term" value="P:sensory perception of taste"/>
    <property type="evidence" value="ECO:0007669"/>
    <property type="project" value="InterPro"/>
</dbReference>
<dbReference type="Proteomes" id="UP000504634">
    <property type="component" value="Unplaced"/>
</dbReference>
<evidence type="ECO:0000313" key="7">
    <source>
        <dbReference type="Proteomes" id="UP000504634"/>
    </source>
</evidence>
<comment type="function">
    <text evidence="6">Gustatory receptor which mediates acceptance or avoidance behavior, depending on its substrates.</text>
</comment>
<evidence type="ECO:0000256" key="3">
    <source>
        <dbReference type="ARBA" id="ARBA00022692"/>
    </source>
</evidence>
<comment type="similarity">
    <text evidence="6">Belongs to the insect chemoreceptor superfamily. Gustatory receptor (GR) family.</text>
</comment>
<feature type="transmembrane region" description="Helical" evidence="6">
    <location>
        <begin position="182"/>
        <end position="203"/>
    </location>
</feature>
<dbReference type="RefSeq" id="XP_030388045.1">
    <property type="nucleotide sequence ID" value="XM_030532185.1"/>
</dbReference>
<feature type="transmembrane region" description="Helical" evidence="6">
    <location>
        <begin position="289"/>
        <end position="308"/>
    </location>
</feature>
<feature type="transmembrane region" description="Helical" evidence="6">
    <location>
        <begin position="13"/>
        <end position="31"/>
    </location>
</feature>
<sequence>MTSSWHSRLRNELLIFGCAYSILIGTLSYIVDYSDRRIVHKKWFRIWAYIMNIIIMGSIPVLAHLVSNKVTSLESNWLMLHTDYVLGGVRLVLVTLIILLRRQRERVLLQSTKILFAMDARYAQLLQPVPALDKKLNYMYIIKHITTVLQSVITFTTTLFIIREITWEGLLVAVYLANVQNVIHSTLFQFFTSLMHLQSRFLYLNRQLKLLQRSLRFSNDKIGRHRRRQHIYAMKQLRDMSRAHFMLTILAQRLTDCLKYTALGALLGFLLQHVIFGYYGLMLLGRADIYLFMSSITVAVGGFFYFLLHVDLYIFFWNCEATTAAHHRTGQLLRLYHQLPQLSPGLARQLELFSLQLAQSQFQINAGGMFTLNNASALALSAYILHTILILVQYDFENRIKTLRNQLDLKWKAEIEDFIME</sequence>
<evidence type="ECO:0000256" key="1">
    <source>
        <dbReference type="ARBA" id="ARBA00004651"/>
    </source>
</evidence>
<feature type="transmembrane region" description="Helical" evidence="6">
    <location>
        <begin position="375"/>
        <end position="394"/>
    </location>
</feature>
<keyword evidence="7" id="KW-1185">Reference proteome</keyword>
<name>A0A6J2UIM9_DROLE</name>